<name>A0ABT9IBG0_9ACTN</name>
<evidence type="ECO:0000313" key="2">
    <source>
        <dbReference type="EMBL" id="MDP5182514.1"/>
    </source>
</evidence>
<keyword evidence="3" id="KW-1185">Reference proteome</keyword>
<accession>A0ABT9IBG0</accession>
<dbReference type="RefSeq" id="WP_305999203.1">
    <property type="nucleotide sequence ID" value="NZ_JASNFN010000005.1"/>
</dbReference>
<protein>
    <recommendedName>
        <fullName evidence="1">N,N-dimethylformamidase beta subunit-like C-terminal domain-containing protein</fullName>
    </recommendedName>
</protein>
<evidence type="ECO:0000313" key="3">
    <source>
        <dbReference type="Proteomes" id="UP001233673"/>
    </source>
</evidence>
<proteinExistence type="predicted"/>
<dbReference type="Pfam" id="PF20254">
    <property type="entry name" value="DMFA2_C"/>
    <property type="match status" value="1"/>
</dbReference>
<reference evidence="3" key="1">
    <citation type="submission" date="2023-05" db="EMBL/GenBank/DDBJ databases">
        <title>Draft genome of Pseudofrankia sp. BMG5.37.</title>
        <authorList>
            <person name="Gtari M."/>
            <person name="Ghodhbane F."/>
            <person name="Sbissi I."/>
        </authorList>
    </citation>
    <scope>NUCLEOTIDE SEQUENCE [LARGE SCALE GENOMIC DNA]</scope>
    <source>
        <strain evidence="3">BMG 814</strain>
    </source>
</reference>
<organism evidence="2 3">
    <name type="scientific">Blastococcus carthaginiensis</name>
    <dbReference type="NCBI Taxonomy" id="3050034"/>
    <lineage>
        <taxon>Bacteria</taxon>
        <taxon>Bacillati</taxon>
        <taxon>Actinomycetota</taxon>
        <taxon>Actinomycetes</taxon>
        <taxon>Geodermatophilales</taxon>
        <taxon>Geodermatophilaceae</taxon>
        <taxon>Blastococcus</taxon>
    </lineage>
</organism>
<gene>
    <name evidence="2" type="ORF">QOZ88_07665</name>
</gene>
<comment type="caution">
    <text evidence="2">The sequence shown here is derived from an EMBL/GenBank/DDBJ whole genome shotgun (WGS) entry which is preliminary data.</text>
</comment>
<evidence type="ECO:0000259" key="1">
    <source>
        <dbReference type="Pfam" id="PF20254"/>
    </source>
</evidence>
<dbReference type="Proteomes" id="UP001233673">
    <property type="component" value="Unassembled WGS sequence"/>
</dbReference>
<feature type="domain" description="N,N-dimethylformamidase beta subunit-like C-terminal" evidence="1">
    <location>
        <begin position="280"/>
        <end position="700"/>
    </location>
</feature>
<sequence>MNVIGYLDRLSFEPGQVVHGRFSTTADGFTARLVRIILGDDHPLGPGPDISPVPSALDGVRFPGRVQPLRAGSFVQTAESLLPPGSTGLELDAAIRPTLPRAGHRQTIVSLNQAGVPTVTASLDEDGAISVSGVDGSTPAGRLVSGRWYRMILRMDFVSGSAELELTSSYGDRLIATTAVRLDASAAIGVVFAATVAHDIMPTDHFNGRIDSPRLRATSGVGGATSCPVAEWHFGPSSGGLRVVANRLADTFAGHSVNFPLRACLGIDGAPDDVDPRLTPEAYNAIHFHDDDLDDAGWEDDILLDLPEDLPSGVYGIQVDAEDDTTDTVPFVVVPTTTRQDIVVVLPTLSYLAYSCEHVMADPGARAYLQGVGVGAPPAFGGNKHDEYLVANGLRSLYDVHTDLSGVCFASTQKPLPNIRHDHRWAAVAGGPTSAHQFSADLHLISWLTAQDYDFDVITDEEVHRQGVTALSPYRVVLTGSHPEYPTTDMMKAYEHYLAGGGRVMYLGGNGFYWVTSIDPEQQHTMEIRRTAGIRAWQPEPGEWHHATTGELGGLWRLRGKAPQKLLGVGMASQGFDTNRPYDIVVDPEDPRISFVFDGVDLRSGRIGDFDSMVNGHGAAGVEIDRADVALGTPDDTIVLAAATGFSRAYGLDPVEVALPDGCYDGTTSERVRCDLVLVPHPNDGAVFSTGSIAWCGSLLVDDGANDVSAVTRNVLDAFLRLDHLPLRG</sequence>
<dbReference type="EMBL" id="JASNFN010000005">
    <property type="protein sequence ID" value="MDP5182514.1"/>
    <property type="molecule type" value="Genomic_DNA"/>
</dbReference>
<dbReference type="InterPro" id="IPR046540">
    <property type="entry name" value="DMFA2_C"/>
</dbReference>